<keyword evidence="1" id="KW-0732">Signal</keyword>
<dbReference type="Proteomes" id="UP000323646">
    <property type="component" value="Unassembled WGS sequence"/>
</dbReference>
<feature type="chain" id="PRO_5038383842" evidence="1">
    <location>
        <begin position="22"/>
        <end position="115"/>
    </location>
</feature>
<reference evidence="2 3" key="1">
    <citation type="submission" date="2019-08" db="EMBL/GenBank/DDBJ databases">
        <title>Selenomonas sp. mPRGC5 and Selenomonas sp. mPRGC8 isolated from ruminal fluid of dairy goat (Capra hircus).</title>
        <authorList>
            <person name="Poothong S."/>
            <person name="Nuengjamnong C."/>
            <person name="Tanasupawat S."/>
        </authorList>
    </citation>
    <scope>NUCLEOTIDE SEQUENCE [LARGE SCALE GENOMIC DNA]</scope>
    <source>
        <strain evidence="3">mPRGC5</strain>
    </source>
</reference>
<dbReference type="OrthoDB" id="1666672at2"/>
<name>A0A5D6VYM8_9FIRM</name>
<dbReference type="AlphaFoldDB" id="A0A5D6VYM8"/>
<gene>
    <name evidence="2" type="ORF">FZ040_11475</name>
</gene>
<protein>
    <submittedName>
        <fullName evidence="2">Uncharacterized protein</fullName>
    </submittedName>
</protein>
<evidence type="ECO:0000256" key="1">
    <source>
        <dbReference type="SAM" id="SignalP"/>
    </source>
</evidence>
<evidence type="ECO:0000313" key="2">
    <source>
        <dbReference type="EMBL" id="TYZ20620.1"/>
    </source>
</evidence>
<feature type="signal peptide" evidence="1">
    <location>
        <begin position="1"/>
        <end position="21"/>
    </location>
</feature>
<organism evidence="2 3">
    <name type="scientific">Selenomonas ruminis</name>
    <dbReference type="NCBI Taxonomy" id="2593411"/>
    <lineage>
        <taxon>Bacteria</taxon>
        <taxon>Bacillati</taxon>
        <taxon>Bacillota</taxon>
        <taxon>Negativicutes</taxon>
        <taxon>Selenomonadales</taxon>
        <taxon>Selenomonadaceae</taxon>
        <taxon>Selenomonas</taxon>
    </lineage>
</organism>
<dbReference type="RefSeq" id="WP_149172115.1">
    <property type="nucleotide sequence ID" value="NZ_VTOY01000013.1"/>
</dbReference>
<accession>A0A5D6VYM8</accession>
<dbReference type="EMBL" id="VTOY01000013">
    <property type="protein sequence ID" value="TYZ20620.1"/>
    <property type="molecule type" value="Genomic_DNA"/>
</dbReference>
<keyword evidence="3" id="KW-1185">Reference proteome</keyword>
<sequence length="115" mass="12215">MKKVLACILLGGVLAAAPLMAPAPFAVSVAEAGTVKTYDGAWLVEIDDSSVAMVGTNHAHVGIRCKNLIPGRKNYDPYTVVDVRWGKGVDCRYLSGGTVNNNIALAIANYMSENY</sequence>
<evidence type="ECO:0000313" key="3">
    <source>
        <dbReference type="Proteomes" id="UP000323646"/>
    </source>
</evidence>
<comment type="caution">
    <text evidence="2">The sequence shown here is derived from an EMBL/GenBank/DDBJ whole genome shotgun (WGS) entry which is preliminary data.</text>
</comment>
<proteinExistence type="predicted"/>